<dbReference type="Proteomes" id="UP000325507">
    <property type="component" value="Segment"/>
</dbReference>
<sequence>MIKLNHQRPRQTLDGVLAELDEFDAGIAAAVKPFTVWIHDKDTSADGYADRPFICHVDATSGAAIESEALQVYRQAHGLPAEGWKEYADLNGAYVFQVIAGHIAFTSIALDYDGLCDTDLNAAYTMQAAK</sequence>
<accession>A0A5J6DBI3</accession>
<protein>
    <submittedName>
        <fullName evidence="1">Uncharacterized protein</fullName>
    </submittedName>
</protein>
<dbReference type="EMBL" id="MN184886">
    <property type="protein sequence ID" value="QEQ94825.1"/>
    <property type="molecule type" value="Genomic_DNA"/>
</dbReference>
<proteinExistence type="predicted"/>
<reference evidence="1 2" key="1">
    <citation type="submission" date="2019-07" db="EMBL/GenBank/DDBJ databases">
        <title>Complete genome sequence of bacteriophage infecting Erwinia pyrifoliae.</title>
        <authorList>
            <person name="Kim S.G."/>
            <person name="Park S.C."/>
        </authorList>
    </citation>
    <scope>NUCLEOTIDE SEQUENCE [LARGE SCALE GENOMIC DNA]</scope>
</reference>
<evidence type="ECO:0000313" key="2">
    <source>
        <dbReference type="Proteomes" id="UP000325507"/>
    </source>
</evidence>
<evidence type="ECO:0000313" key="1">
    <source>
        <dbReference type="EMBL" id="QEQ94825.1"/>
    </source>
</evidence>
<organism evidence="1 2">
    <name type="scientific">Erwinia phage pEp_SNUABM_08</name>
    <dbReference type="NCBI Taxonomy" id="2593268"/>
    <lineage>
        <taxon>Viruses</taxon>
        <taxon>Duplodnaviria</taxon>
        <taxon>Heunggongvirae</taxon>
        <taxon>Uroviricota</taxon>
        <taxon>Caudoviricetes</taxon>
        <taxon>Casjensviridae</taxon>
        <taxon>Gwanakrovirus</taxon>
        <taxon>Gwanakrovirus SNUABM08</taxon>
    </lineage>
</organism>
<keyword evidence="2" id="KW-1185">Reference proteome</keyword>
<gene>
    <name evidence="1" type="ORF">pEpSNUABM08_78</name>
</gene>
<name>A0A5J6DBI3_9CAUD</name>